<feature type="transmembrane region" description="Helical" evidence="1">
    <location>
        <begin position="171"/>
        <end position="189"/>
    </location>
</feature>
<dbReference type="RefSeq" id="WP_085090362.1">
    <property type="nucleotide sequence ID" value="NZ_BSOV01000018.1"/>
</dbReference>
<evidence type="ECO:0000313" key="3">
    <source>
        <dbReference type="EMBL" id="QKS51157.1"/>
    </source>
</evidence>
<keyword evidence="1" id="KW-0812">Transmembrane</keyword>
<dbReference type="InterPro" id="IPR051311">
    <property type="entry name" value="DedA_domain"/>
</dbReference>
<name>A0A1X7HD18_9PROT</name>
<dbReference type="STRING" id="286727.SAMN02982917_5647"/>
<accession>A0A1X7HD18</accession>
<dbReference type="EMBL" id="CP054619">
    <property type="protein sequence ID" value="QKS51157.1"/>
    <property type="molecule type" value="Genomic_DNA"/>
</dbReference>
<organism evidence="4 5">
    <name type="scientific">Azospirillum oryzae</name>
    <dbReference type="NCBI Taxonomy" id="286727"/>
    <lineage>
        <taxon>Bacteria</taxon>
        <taxon>Pseudomonadati</taxon>
        <taxon>Pseudomonadota</taxon>
        <taxon>Alphaproteobacteria</taxon>
        <taxon>Rhodospirillales</taxon>
        <taxon>Azospirillaceae</taxon>
        <taxon>Azospirillum</taxon>
    </lineage>
</organism>
<keyword evidence="6" id="KW-1185">Reference proteome</keyword>
<dbReference type="InterPro" id="IPR032816">
    <property type="entry name" value="VTT_dom"/>
</dbReference>
<reference evidence="3 6" key="2">
    <citation type="submission" date="2020-06" db="EMBL/GenBank/DDBJ databases">
        <title>Complete genome of Azosprillum oryzae KACC14407.</title>
        <authorList>
            <person name="Kim M."/>
            <person name="Park Y.-J."/>
            <person name="Shin J.-H."/>
        </authorList>
    </citation>
    <scope>NUCLEOTIDE SEQUENCE [LARGE SCALE GENOMIC DNA]</scope>
    <source>
        <strain evidence="3 6">KACC 14407</strain>
    </source>
</reference>
<feature type="domain" description="VTT" evidence="2">
    <location>
        <begin position="48"/>
        <end position="157"/>
    </location>
</feature>
<keyword evidence="1" id="KW-1133">Transmembrane helix</keyword>
<dbReference type="GO" id="GO:0005886">
    <property type="term" value="C:plasma membrane"/>
    <property type="evidence" value="ECO:0007669"/>
    <property type="project" value="TreeGrafter"/>
</dbReference>
<dbReference type="PANTHER" id="PTHR42709:SF11">
    <property type="entry name" value="DEDA FAMILY PROTEIN"/>
    <property type="match status" value="1"/>
</dbReference>
<proteinExistence type="predicted"/>
<protein>
    <submittedName>
        <fullName evidence="3">DedA family protein</fullName>
    </submittedName>
    <submittedName>
        <fullName evidence="4">Membrane protein YqaA, SNARE-associated domain</fullName>
    </submittedName>
</protein>
<reference evidence="4 5" key="1">
    <citation type="submission" date="2017-04" db="EMBL/GenBank/DDBJ databases">
        <authorList>
            <person name="Afonso C.L."/>
            <person name="Miller P.J."/>
            <person name="Scott M.A."/>
            <person name="Spackman E."/>
            <person name="Goraichik I."/>
            <person name="Dimitrov K.M."/>
            <person name="Suarez D.L."/>
            <person name="Swayne D.E."/>
        </authorList>
    </citation>
    <scope>NUCLEOTIDE SEQUENCE [LARGE SCALE GENOMIC DNA]</scope>
    <source>
        <strain evidence="4 5">A2P</strain>
    </source>
</reference>
<evidence type="ECO:0000259" key="2">
    <source>
        <dbReference type="Pfam" id="PF09335"/>
    </source>
</evidence>
<evidence type="ECO:0000313" key="4">
    <source>
        <dbReference type="EMBL" id="SMF83966.1"/>
    </source>
</evidence>
<dbReference type="KEGG" id="aoz:HUE56_11650"/>
<evidence type="ECO:0000313" key="5">
    <source>
        <dbReference type="Proteomes" id="UP000192936"/>
    </source>
</evidence>
<dbReference type="Pfam" id="PF09335">
    <property type="entry name" value="VTT_dom"/>
    <property type="match status" value="1"/>
</dbReference>
<dbReference type="Proteomes" id="UP000192936">
    <property type="component" value="Unassembled WGS sequence"/>
</dbReference>
<evidence type="ECO:0000256" key="1">
    <source>
        <dbReference type="SAM" id="Phobius"/>
    </source>
</evidence>
<sequence>MLKRLYDWTMAKAASKDSTAWLAGVSFAESSFFPLPPDLLLVPMVIANRKAAWKLATICTLASVVGGIAGYMIGYFLYETIGRWVIEFYHLTDKFEQLRHTFVEYGAEILIIKGMTPIPYKLLTITAGVAHLPLWVFIGASIISRSIRFYLVAALLYFFGPPIRAFIEKRLTLVTSVFAVALIGGFLVVKLL</sequence>
<dbReference type="PANTHER" id="PTHR42709">
    <property type="entry name" value="ALKALINE PHOSPHATASE LIKE PROTEIN"/>
    <property type="match status" value="1"/>
</dbReference>
<dbReference type="EMBL" id="FXAK01000007">
    <property type="protein sequence ID" value="SMF83966.1"/>
    <property type="molecule type" value="Genomic_DNA"/>
</dbReference>
<feature type="transmembrane region" description="Helical" evidence="1">
    <location>
        <begin position="55"/>
        <end position="78"/>
    </location>
</feature>
<dbReference type="AlphaFoldDB" id="A0A1X7HD18"/>
<dbReference type="OrthoDB" id="9810270at2"/>
<keyword evidence="1" id="KW-0472">Membrane</keyword>
<gene>
    <name evidence="3" type="ORF">HUE56_11650</name>
    <name evidence="4" type="ORF">SAMN02982917_5647</name>
</gene>
<evidence type="ECO:0000313" key="6">
    <source>
        <dbReference type="Proteomes" id="UP000509702"/>
    </source>
</evidence>
<dbReference type="Proteomes" id="UP000509702">
    <property type="component" value="Chromosome"/>
</dbReference>